<sequence length="286" mass="31698">MPYAVVSGASSGIGYNLALILAKRGFKVYGGAPEHTLKAMEPLKQHGVVPFPLDISKVESVQKAVEFFKDHSGSDQLDLLYNNAGIANGGPGFEFEDQEMLDIFAVNVTGHILMTKYFSPLVIQAKGTIVFTASVAAIVPLSWTSLYCSTKAAIDAYAKGIRPELEPYGVRVYSIITGGIDTPIAQPKMGEISQRVAELPYHIPGLEESIRASAGMTKTGTQPFKYAERVLNKVLKGYRGFNIYEGHRAGLLKFMLRWLPLWLQYFLIGSFFKQRKPLAEIRKRFR</sequence>
<dbReference type="PRINTS" id="PR00081">
    <property type="entry name" value="GDHRDH"/>
</dbReference>
<dbReference type="GO" id="GO:0006654">
    <property type="term" value="P:phosphatidic acid biosynthetic process"/>
    <property type="evidence" value="ECO:0007669"/>
    <property type="project" value="TreeGrafter"/>
</dbReference>
<dbReference type="InterPro" id="IPR020904">
    <property type="entry name" value="Sc_DH/Rdtase_CS"/>
</dbReference>
<dbReference type="GO" id="GO:0005783">
    <property type="term" value="C:endoplasmic reticulum"/>
    <property type="evidence" value="ECO:0007669"/>
    <property type="project" value="TreeGrafter"/>
</dbReference>
<comment type="caution">
    <text evidence="5">The sequence shown here is derived from an EMBL/GenBank/DDBJ whole genome shotgun (WGS) entry which is preliminary data.</text>
</comment>
<dbReference type="InterPro" id="IPR036291">
    <property type="entry name" value="NAD(P)-bd_dom_sf"/>
</dbReference>
<dbReference type="PROSITE" id="PS00061">
    <property type="entry name" value="ADH_SHORT"/>
    <property type="match status" value="1"/>
</dbReference>
<dbReference type="PRINTS" id="PR00080">
    <property type="entry name" value="SDRFAMILY"/>
</dbReference>
<evidence type="ECO:0000256" key="1">
    <source>
        <dbReference type="ARBA" id="ARBA00006484"/>
    </source>
</evidence>
<comment type="similarity">
    <text evidence="1 4">Belongs to the short-chain dehydrogenases/reductases (SDR) family.</text>
</comment>
<dbReference type="GO" id="GO:0005811">
    <property type="term" value="C:lipid droplet"/>
    <property type="evidence" value="ECO:0007669"/>
    <property type="project" value="TreeGrafter"/>
</dbReference>
<proteinExistence type="inferred from homology"/>
<dbReference type="PANTHER" id="PTHR44169:SF6">
    <property type="entry name" value="NADPH-DEPENDENT 1-ACYLDIHYDROXYACETONE PHOSPHATE REDUCTASE"/>
    <property type="match status" value="1"/>
</dbReference>
<organism evidence="5 6">
    <name type="scientific">Candidozyma auris</name>
    <name type="common">Yeast</name>
    <name type="synonym">Candida auris</name>
    <dbReference type="NCBI Taxonomy" id="498019"/>
    <lineage>
        <taxon>Eukaryota</taxon>
        <taxon>Fungi</taxon>
        <taxon>Dikarya</taxon>
        <taxon>Ascomycota</taxon>
        <taxon>Saccharomycotina</taxon>
        <taxon>Pichiomycetes</taxon>
        <taxon>Metschnikowiaceae</taxon>
        <taxon>Candidozyma</taxon>
    </lineage>
</organism>
<dbReference type="SUPFAM" id="SSF51735">
    <property type="entry name" value="NAD(P)-binding Rossmann-fold domains"/>
    <property type="match status" value="1"/>
</dbReference>
<dbReference type="VEuPathDB" id="FungiDB:B9J08_003542"/>
<dbReference type="VEuPathDB" id="FungiDB:CJI97_003615"/>
<dbReference type="AlphaFoldDB" id="A0A0L0NR23"/>
<dbReference type="Proteomes" id="UP000037122">
    <property type="component" value="Unassembled WGS sequence"/>
</dbReference>
<evidence type="ECO:0000256" key="3">
    <source>
        <dbReference type="ARBA" id="ARBA00023002"/>
    </source>
</evidence>
<keyword evidence="2" id="KW-0521">NADP</keyword>
<dbReference type="VEuPathDB" id="FungiDB:QG37_07614"/>
<protein>
    <submittedName>
        <fullName evidence="5">1-acyl dihydroxyacetone phosphate reductase ribitol 2-dehydrogenase</fullName>
    </submittedName>
</protein>
<name>A0A0L0NR23_CANAR</name>
<dbReference type="InterPro" id="IPR002347">
    <property type="entry name" value="SDR_fam"/>
</dbReference>
<dbReference type="VEuPathDB" id="FungiDB:CJI96_0001929"/>
<accession>A0A0L0NR23</accession>
<evidence type="ECO:0000256" key="2">
    <source>
        <dbReference type="ARBA" id="ARBA00022857"/>
    </source>
</evidence>
<dbReference type="GO" id="GO:0004806">
    <property type="term" value="F:triacylglycerol lipase activity"/>
    <property type="evidence" value="ECO:0007669"/>
    <property type="project" value="TreeGrafter"/>
</dbReference>
<dbReference type="PANTHER" id="PTHR44169">
    <property type="entry name" value="NADPH-DEPENDENT 1-ACYLDIHYDROXYACETONE PHOSPHATE REDUCTASE"/>
    <property type="match status" value="1"/>
</dbReference>
<gene>
    <name evidence="5" type="ORF">QG37_07614</name>
</gene>
<dbReference type="VEuPathDB" id="FungiDB:CJJ07_001663"/>
<dbReference type="VEuPathDB" id="FungiDB:CJJ09_000566"/>
<keyword evidence="3" id="KW-0560">Oxidoreductase</keyword>
<reference evidence="6" key="1">
    <citation type="journal article" date="2015" name="BMC Genomics">
        <title>Draft genome of a commonly misdiagnosed multidrug resistant pathogen Candida auris.</title>
        <authorList>
            <person name="Chatterjee S."/>
            <person name="Alampalli S.V."/>
            <person name="Nageshan R.K."/>
            <person name="Chettiar S.T."/>
            <person name="Joshi S."/>
            <person name="Tatu U.S."/>
        </authorList>
    </citation>
    <scope>NUCLEOTIDE SEQUENCE [LARGE SCALE GENOMIC DNA]</scope>
    <source>
        <strain evidence="6">6684</strain>
    </source>
</reference>
<dbReference type="Pfam" id="PF00106">
    <property type="entry name" value="adh_short"/>
    <property type="match status" value="1"/>
</dbReference>
<dbReference type="GO" id="GO:0019433">
    <property type="term" value="P:triglyceride catabolic process"/>
    <property type="evidence" value="ECO:0007669"/>
    <property type="project" value="TreeGrafter"/>
</dbReference>
<evidence type="ECO:0000313" key="6">
    <source>
        <dbReference type="Proteomes" id="UP000037122"/>
    </source>
</evidence>
<dbReference type="GO" id="GO:0000140">
    <property type="term" value="F:acylglycerone-phosphate reductase (NADP+) activity"/>
    <property type="evidence" value="ECO:0007669"/>
    <property type="project" value="TreeGrafter"/>
</dbReference>
<evidence type="ECO:0000313" key="5">
    <source>
        <dbReference type="EMBL" id="KND96125.1"/>
    </source>
</evidence>
<evidence type="ECO:0000256" key="4">
    <source>
        <dbReference type="RuleBase" id="RU000363"/>
    </source>
</evidence>
<dbReference type="EMBL" id="LGST01000059">
    <property type="protein sequence ID" value="KND96125.1"/>
    <property type="molecule type" value="Genomic_DNA"/>
</dbReference>
<dbReference type="Gene3D" id="3.40.50.720">
    <property type="entry name" value="NAD(P)-binding Rossmann-like Domain"/>
    <property type="match status" value="1"/>
</dbReference>